<reference evidence="7" key="1">
    <citation type="submission" date="2021-01" db="UniProtKB">
        <authorList>
            <consortium name="EnsemblMetazoa"/>
        </authorList>
    </citation>
    <scope>IDENTIFICATION</scope>
</reference>
<name>A0A7M5V697_9CNID</name>
<dbReference type="InterPro" id="IPR029034">
    <property type="entry name" value="Cystine-knot_cytokine"/>
</dbReference>
<protein>
    <recommendedName>
        <fullName evidence="6">DAN domain-containing protein</fullName>
    </recommendedName>
</protein>
<evidence type="ECO:0000313" key="8">
    <source>
        <dbReference type="Proteomes" id="UP000594262"/>
    </source>
</evidence>
<sequence>MVLLNTFLPVLGILSLLSGVSSKELLRDTDLEELQKCKPSLTKHVIAIPGCKPKTVFNMECSGFCKSLWKTFVQPGTVNENYCSACMPGKKYEKIFFIECLNGKPSIPVTMLMSETCQCRKIPCNSGNIVVEDNKLT</sequence>
<proteinExistence type="predicted"/>
<keyword evidence="2" id="KW-0964">Secreted</keyword>
<evidence type="ECO:0000256" key="4">
    <source>
        <dbReference type="ARBA" id="ARBA00023157"/>
    </source>
</evidence>
<keyword evidence="4" id="KW-1015">Disulfide bond</keyword>
<dbReference type="Gene3D" id="2.10.90.10">
    <property type="entry name" value="Cystine-knot cytokines"/>
    <property type="match status" value="1"/>
</dbReference>
<evidence type="ECO:0000256" key="2">
    <source>
        <dbReference type="ARBA" id="ARBA00022525"/>
    </source>
</evidence>
<organism evidence="7 8">
    <name type="scientific">Clytia hemisphaerica</name>
    <dbReference type="NCBI Taxonomy" id="252671"/>
    <lineage>
        <taxon>Eukaryota</taxon>
        <taxon>Metazoa</taxon>
        <taxon>Cnidaria</taxon>
        <taxon>Hydrozoa</taxon>
        <taxon>Hydroidolina</taxon>
        <taxon>Leptothecata</taxon>
        <taxon>Obeliida</taxon>
        <taxon>Clytiidae</taxon>
        <taxon>Clytia</taxon>
    </lineage>
</organism>
<evidence type="ECO:0000256" key="1">
    <source>
        <dbReference type="ARBA" id="ARBA00004613"/>
    </source>
</evidence>
<evidence type="ECO:0000259" key="6">
    <source>
        <dbReference type="Pfam" id="PF03045"/>
    </source>
</evidence>
<accession>A0A7M5V697</accession>
<comment type="subcellular location">
    <subcellularLocation>
        <location evidence="1">Secreted</location>
    </subcellularLocation>
</comment>
<feature type="domain" description="DAN" evidence="6">
    <location>
        <begin position="29"/>
        <end position="121"/>
    </location>
</feature>
<evidence type="ECO:0000313" key="7">
    <source>
        <dbReference type="EnsemblMetazoa" id="CLYHEMP008257.1"/>
    </source>
</evidence>
<feature type="chain" id="PRO_5029820750" description="DAN domain-containing protein" evidence="5">
    <location>
        <begin position="23"/>
        <end position="137"/>
    </location>
</feature>
<dbReference type="GO" id="GO:0005576">
    <property type="term" value="C:extracellular region"/>
    <property type="evidence" value="ECO:0007669"/>
    <property type="project" value="UniProtKB-SubCell"/>
</dbReference>
<evidence type="ECO:0000256" key="5">
    <source>
        <dbReference type="SAM" id="SignalP"/>
    </source>
</evidence>
<dbReference type="AlphaFoldDB" id="A0A7M5V697"/>
<feature type="signal peptide" evidence="5">
    <location>
        <begin position="1"/>
        <end position="22"/>
    </location>
</feature>
<dbReference type="InterPro" id="IPR004133">
    <property type="entry name" value="DAN_dom"/>
</dbReference>
<keyword evidence="3 5" id="KW-0732">Signal</keyword>
<dbReference type="Proteomes" id="UP000594262">
    <property type="component" value="Unplaced"/>
</dbReference>
<dbReference type="Pfam" id="PF03045">
    <property type="entry name" value="DAN"/>
    <property type="match status" value="1"/>
</dbReference>
<evidence type="ECO:0000256" key="3">
    <source>
        <dbReference type="ARBA" id="ARBA00022729"/>
    </source>
</evidence>
<keyword evidence="8" id="KW-1185">Reference proteome</keyword>
<dbReference type="EnsemblMetazoa" id="CLYHEMT008257.1">
    <property type="protein sequence ID" value="CLYHEMP008257.1"/>
    <property type="gene ID" value="CLYHEMG008257"/>
</dbReference>